<gene>
    <name evidence="2" type="ORF">PCOR1329_LOCUS46770</name>
</gene>
<comment type="caution">
    <text evidence="2">The sequence shown here is derived from an EMBL/GenBank/DDBJ whole genome shotgun (WGS) entry which is preliminary data.</text>
</comment>
<dbReference type="Proteomes" id="UP001189429">
    <property type="component" value="Unassembled WGS sequence"/>
</dbReference>
<evidence type="ECO:0008006" key="4">
    <source>
        <dbReference type="Google" id="ProtNLM"/>
    </source>
</evidence>
<feature type="region of interest" description="Disordered" evidence="1">
    <location>
        <begin position="34"/>
        <end position="53"/>
    </location>
</feature>
<feature type="region of interest" description="Disordered" evidence="1">
    <location>
        <begin position="148"/>
        <end position="167"/>
    </location>
</feature>
<evidence type="ECO:0000313" key="2">
    <source>
        <dbReference type="EMBL" id="CAK0856363.1"/>
    </source>
</evidence>
<sequence length="167" mass="17680">RPPLHKPSDVMWEVPPLYLPTVCFELHSPRRLASGGSSLCSTPGRTAGGDSAEDHDEACIFSFEEDESKPTWTYSTGGPVQMHLVELEGDEAEDIGQRKHVDIWRQSRSSKQAFGTVGAEPDRLGASPVLLSALERVAAEAAACAGGGTAQAGSFDASDAAAAGWRQ</sequence>
<organism evidence="2 3">
    <name type="scientific">Prorocentrum cordatum</name>
    <dbReference type="NCBI Taxonomy" id="2364126"/>
    <lineage>
        <taxon>Eukaryota</taxon>
        <taxon>Sar</taxon>
        <taxon>Alveolata</taxon>
        <taxon>Dinophyceae</taxon>
        <taxon>Prorocentrales</taxon>
        <taxon>Prorocentraceae</taxon>
        <taxon>Prorocentrum</taxon>
    </lineage>
</organism>
<feature type="compositionally biased region" description="Polar residues" evidence="1">
    <location>
        <begin position="35"/>
        <end position="44"/>
    </location>
</feature>
<protein>
    <recommendedName>
        <fullName evidence="4">Anaphase-promoting complex subunit 1</fullName>
    </recommendedName>
</protein>
<keyword evidence="3" id="KW-1185">Reference proteome</keyword>
<evidence type="ECO:0000256" key="1">
    <source>
        <dbReference type="SAM" id="MobiDB-lite"/>
    </source>
</evidence>
<proteinExistence type="predicted"/>
<feature type="compositionally biased region" description="Low complexity" evidence="1">
    <location>
        <begin position="151"/>
        <end position="167"/>
    </location>
</feature>
<feature type="non-terminal residue" evidence="2">
    <location>
        <position position="1"/>
    </location>
</feature>
<name>A0ABN9UC65_9DINO</name>
<accession>A0ABN9UC65</accession>
<reference evidence="2" key="1">
    <citation type="submission" date="2023-10" db="EMBL/GenBank/DDBJ databases">
        <authorList>
            <person name="Chen Y."/>
            <person name="Shah S."/>
            <person name="Dougan E. K."/>
            <person name="Thang M."/>
            <person name="Chan C."/>
        </authorList>
    </citation>
    <scope>NUCLEOTIDE SEQUENCE [LARGE SCALE GENOMIC DNA]</scope>
</reference>
<dbReference type="EMBL" id="CAUYUJ010015626">
    <property type="protein sequence ID" value="CAK0856363.1"/>
    <property type="molecule type" value="Genomic_DNA"/>
</dbReference>
<evidence type="ECO:0000313" key="3">
    <source>
        <dbReference type="Proteomes" id="UP001189429"/>
    </source>
</evidence>